<keyword evidence="2 5" id="KW-0812">Transmembrane</keyword>
<dbReference type="AlphaFoldDB" id="A0A8R1DS16"/>
<feature type="transmembrane region" description="Helical" evidence="5">
    <location>
        <begin position="75"/>
        <end position="99"/>
    </location>
</feature>
<keyword evidence="4 5" id="KW-0472">Membrane</keyword>
<dbReference type="InterPro" id="IPR017452">
    <property type="entry name" value="GPCR_Rhodpsn_7TM"/>
</dbReference>
<accession>A0A8R1DS16</accession>
<organism evidence="7 8">
    <name type="scientific">Caenorhabditis japonica</name>
    <dbReference type="NCBI Taxonomy" id="281687"/>
    <lineage>
        <taxon>Eukaryota</taxon>
        <taxon>Metazoa</taxon>
        <taxon>Ecdysozoa</taxon>
        <taxon>Nematoda</taxon>
        <taxon>Chromadorea</taxon>
        <taxon>Rhabditida</taxon>
        <taxon>Rhabditina</taxon>
        <taxon>Rhabditomorpha</taxon>
        <taxon>Rhabditoidea</taxon>
        <taxon>Rhabditidae</taxon>
        <taxon>Peloderinae</taxon>
        <taxon>Caenorhabditis</taxon>
    </lineage>
</organism>
<dbReference type="PANTHER" id="PTHR22751:SF166">
    <property type="entry name" value="G-PROTEIN COUPLED RECEPTORS FAMILY 1 PROFILE DOMAIN-CONTAINING PROTEIN"/>
    <property type="match status" value="1"/>
</dbReference>
<dbReference type="EnsemblMetazoa" id="CJA09329.1">
    <property type="protein sequence ID" value="CJA09329.1"/>
    <property type="gene ID" value="WBGene00128534"/>
</dbReference>
<feature type="transmembrane region" description="Helical" evidence="5">
    <location>
        <begin position="278"/>
        <end position="302"/>
    </location>
</feature>
<protein>
    <submittedName>
        <fullName evidence="7">G_PROTEIN_RECEP_F1_2 domain-containing protein</fullName>
    </submittedName>
</protein>
<dbReference type="Proteomes" id="UP000005237">
    <property type="component" value="Unassembled WGS sequence"/>
</dbReference>
<keyword evidence="8" id="KW-1185">Reference proteome</keyword>
<evidence type="ECO:0000256" key="2">
    <source>
        <dbReference type="ARBA" id="ARBA00022692"/>
    </source>
</evidence>
<evidence type="ECO:0000256" key="1">
    <source>
        <dbReference type="ARBA" id="ARBA00004370"/>
    </source>
</evidence>
<evidence type="ECO:0000256" key="3">
    <source>
        <dbReference type="ARBA" id="ARBA00022989"/>
    </source>
</evidence>
<evidence type="ECO:0000313" key="8">
    <source>
        <dbReference type="Proteomes" id="UP000005237"/>
    </source>
</evidence>
<evidence type="ECO:0000313" key="7">
    <source>
        <dbReference type="EnsemblMetazoa" id="CJA09329.1"/>
    </source>
</evidence>
<dbReference type="Pfam" id="PF10324">
    <property type="entry name" value="7TM_GPCR_Srw"/>
    <property type="match status" value="1"/>
</dbReference>
<feature type="transmembrane region" description="Helical" evidence="5">
    <location>
        <begin position="162"/>
        <end position="183"/>
    </location>
</feature>
<proteinExistence type="predicted"/>
<sequence>MQTSTSAYDNAAYIFPSFDPDSQMRLRSIVLKFMSMAKSSLELQFYLSLIGALITAAHLIILTRKSMRKSSIVPIMIGISIGDLTTMITTVVVNCFMFTTEGSACVPPVSMFAFHIFWLSAVVRDLVRRSSTWLGVAMALIRYLMIKCAAKPEIQGISRVNFGFTTVVLIYAVSTVLSIIYYFRYDLVEEGTWRPMQNCTNIPLDTIGSIPIQKPSTLFTMYNGLFGKTYMLVNGIFSKILPCILLPPLTILLISVIRQAGVERQITSIGPRKSRERTTGLVIFMAVSFFVVELPLGITLIGQVACTDYGYL</sequence>
<reference evidence="7" key="2">
    <citation type="submission" date="2022-06" db="UniProtKB">
        <authorList>
            <consortium name="EnsemblMetazoa"/>
        </authorList>
    </citation>
    <scope>IDENTIFICATION</scope>
    <source>
        <strain evidence="7">DF5081</strain>
    </source>
</reference>
<dbReference type="PANTHER" id="PTHR22751">
    <property type="entry name" value="G-PROTEIN COUPLED RECEPTOR-RELATED"/>
    <property type="match status" value="1"/>
</dbReference>
<dbReference type="PROSITE" id="PS50262">
    <property type="entry name" value="G_PROTEIN_RECEP_F1_2"/>
    <property type="match status" value="1"/>
</dbReference>
<reference evidence="8" key="1">
    <citation type="submission" date="2010-08" db="EMBL/GenBank/DDBJ databases">
        <authorList>
            <consortium name="Caenorhabditis japonica Sequencing Consortium"/>
            <person name="Wilson R.K."/>
        </authorList>
    </citation>
    <scope>NUCLEOTIDE SEQUENCE [LARGE SCALE GENOMIC DNA]</scope>
    <source>
        <strain evidence="8">DF5081</strain>
    </source>
</reference>
<keyword evidence="3 5" id="KW-1133">Transmembrane helix</keyword>
<dbReference type="InterPro" id="IPR019427">
    <property type="entry name" value="7TM_GPCR_serpentine_rcpt_Srw"/>
</dbReference>
<comment type="subcellular location">
    <subcellularLocation>
        <location evidence="1">Membrane</location>
    </subcellularLocation>
</comment>
<evidence type="ECO:0000256" key="4">
    <source>
        <dbReference type="ARBA" id="ARBA00023136"/>
    </source>
</evidence>
<feature type="transmembrane region" description="Helical" evidence="5">
    <location>
        <begin position="236"/>
        <end position="257"/>
    </location>
</feature>
<evidence type="ECO:0000259" key="6">
    <source>
        <dbReference type="PROSITE" id="PS50262"/>
    </source>
</evidence>
<name>A0A8R1DS16_CAEJA</name>
<dbReference type="SUPFAM" id="SSF81321">
    <property type="entry name" value="Family A G protein-coupled receptor-like"/>
    <property type="match status" value="1"/>
</dbReference>
<feature type="domain" description="G-protein coupled receptors family 1 profile" evidence="6">
    <location>
        <begin position="54"/>
        <end position="312"/>
    </location>
</feature>
<dbReference type="GO" id="GO:0016020">
    <property type="term" value="C:membrane"/>
    <property type="evidence" value="ECO:0007669"/>
    <property type="project" value="UniProtKB-SubCell"/>
</dbReference>
<dbReference type="Gene3D" id="1.20.1070.10">
    <property type="entry name" value="Rhodopsin 7-helix transmembrane proteins"/>
    <property type="match status" value="1"/>
</dbReference>
<feature type="transmembrane region" description="Helical" evidence="5">
    <location>
        <begin position="43"/>
        <end position="63"/>
    </location>
</feature>
<evidence type="ECO:0000256" key="5">
    <source>
        <dbReference type="SAM" id="Phobius"/>
    </source>
</evidence>
<dbReference type="GO" id="GO:0008528">
    <property type="term" value="F:G protein-coupled peptide receptor activity"/>
    <property type="evidence" value="ECO:0007669"/>
    <property type="project" value="InterPro"/>
</dbReference>